<gene>
    <name evidence="6" type="ORF">EG799_10180</name>
</gene>
<evidence type="ECO:0000256" key="1">
    <source>
        <dbReference type="ARBA" id="ARBA00006576"/>
    </source>
</evidence>
<dbReference type="InterPro" id="IPR050202">
    <property type="entry name" value="Cyt/Deoxycyt_deaminase"/>
</dbReference>
<comment type="caution">
    <text evidence="6">The sequence shown here is derived from an EMBL/GenBank/DDBJ whole genome shotgun (WGS) entry which is preliminary data.</text>
</comment>
<dbReference type="EMBL" id="RPFZ01000001">
    <property type="protein sequence ID" value="RPF72803.1"/>
    <property type="molecule type" value="Genomic_DNA"/>
</dbReference>
<dbReference type="PROSITE" id="PS51747">
    <property type="entry name" value="CYT_DCMP_DEAMINASES_2"/>
    <property type="match status" value="1"/>
</dbReference>
<dbReference type="GO" id="GO:0004126">
    <property type="term" value="F:cytidine deaminase activity"/>
    <property type="evidence" value="ECO:0007669"/>
    <property type="project" value="UniProtKB-EC"/>
</dbReference>
<dbReference type="CDD" id="cd01283">
    <property type="entry name" value="cytidine_deaminase"/>
    <property type="match status" value="1"/>
</dbReference>
<comment type="similarity">
    <text evidence="1">Belongs to the cytidine and deoxycytidylate deaminase family.</text>
</comment>
<dbReference type="InterPro" id="IPR002125">
    <property type="entry name" value="CMP_dCMP_dom"/>
</dbReference>
<evidence type="ECO:0000256" key="2">
    <source>
        <dbReference type="ARBA" id="ARBA00022723"/>
    </source>
</evidence>
<keyword evidence="7" id="KW-1185">Reference proteome</keyword>
<protein>
    <submittedName>
        <fullName evidence="6">Cytidine deaminase</fullName>
        <ecNumber evidence="6">3.5.4.5</ecNumber>
    </submittedName>
</protein>
<dbReference type="Proteomes" id="UP000275232">
    <property type="component" value="Unassembled WGS sequence"/>
</dbReference>
<name>A0A3N5CU94_9SPHN</name>
<dbReference type="PROSITE" id="PS00903">
    <property type="entry name" value="CYT_DCMP_DEAMINASES_1"/>
    <property type="match status" value="1"/>
</dbReference>
<dbReference type="InterPro" id="IPR016192">
    <property type="entry name" value="APOBEC/CMP_deaminase_Zn-bd"/>
</dbReference>
<evidence type="ECO:0000256" key="4">
    <source>
        <dbReference type="ARBA" id="ARBA00022833"/>
    </source>
</evidence>
<dbReference type="EC" id="3.5.4.5" evidence="6"/>
<dbReference type="AlphaFoldDB" id="A0A3N5CU94"/>
<dbReference type="NCBIfam" id="NF004064">
    <property type="entry name" value="PRK05578.1"/>
    <property type="match status" value="1"/>
</dbReference>
<sequence length="436" mass="46678">MRRLICRFAPDSRKAISRIAAIPASEMSCGGNAVSPSSRVTGCVLCPTTHFIQTIPVRFPQPSLANRPAAALASVHDRPHAFRQPAARCPIAVRAQPAIWRDDRHCRGAGLQAIRHRPAGGRKRNTRLPSAGGDLEHRIAAARKGRRGQAGALGVPTTGRVDWSDLAGPGIAAIARYAKREHRRLQPRPRADPAHHGRRTGCLRRIAAAQRVDLRSAARTRRWRRFLADGPRCHRFGHQSGRRYADLHHARLLRRISDRQPACRSGHREDRAVLRAGALPDRGRGGAGPADGRVAVMSAPNALIDAARTARSKAHAPYSHFLVGCAVESTDGQIAVGANMENACYRLGICAEQSALAAAAQTFGLANVRRILVLGGPQDGAADGSAIVTPCGGCRQAIQEAAALSNLDIEVVCCDRSGNNRTVTTIGELLPAAFSL</sequence>
<dbReference type="SUPFAM" id="SSF53927">
    <property type="entry name" value="Cytidine deaminase-like"/>
    <property type="match status" value="1"/>
</dbReference>
<dbReference type="GO" id="GO:0042802">
    <property type="term" value="F:identical protein binding"/>
    <property type="evidence" value="ECO:0007669"/>
    <property type="project" value="UniProtKB-ARBA"/>
</dbReference>
<dbReference type="Pfam" id="PF00383">
    <property type="entry name" value="dCMP_cyt_deam_1"/>
    <property type="match status" value="1"/>
</dbReference>
<dbReference type="InterPro" id="IPR016193">
    <property type="entry name" value="Cytidine_deaminase-like"/>
</dbReference>
<keyword evidence="2" id="KW-0479">Metal-binding</keyword>
<accession>A0A3N5CU94</accession>
<dbReference type="PANTHER" id="PTHR11644">
    <property type="entry name" value="CYTIDINE DEAMINASE"/>
    <property type="match status" value="1"/>
</dbReference>
<dbReference type="GO" id="GO:0072527">
    <property type="term" value="P:pyrimidine-containing compound metabolic process"/>
    <property type="evidence" value="ECO:0007669"/>
    <property type="project" value="UniProtKB-ARBA"/>
</dbReference>
<dbReference type="GO" id="GO:0055086">
    <property type="term" value="P:nucleobase-containing small molecule metabolic process"/>
    <property type="evidence" value="ECO:0007669"/>
    <property type="project" value="UniProtKB-ARBA"/>
</dbReference>
<evidence type="ECO:0000313" key="6">
    <source>
        <dbReference type="EMBL" id="RPF72803.1"/>
    </source>
</evidence>
<organism evidence="6 7">
    <name type="scientific">Aurantiacibacter spongiae</name>
    <dbReference type="NCBI Taxonomy" id="2488860"/>
    <lineage>
        <taxon>Bacteria</taxon>
        <taxon>Pseudomonadati</taxon>
        <taxon>Pseudomonadota</taxon>
        <taxon>Alphaproteobacteria</taxon>
        <taxon>Sphingomonadales</taxon>
        <taxon>Erythrobacteraceae</taxon>
        <taxon>Aurantiacibacter</taxon>
    </lineage>
</organism>
<evidence type="ECO:0000259" key="5">
    <source>
        <dbReference type="PROSITE" id="PS51747"/>
    </source>
</evidence>
<keyword evidence="3 6" id="KW-0378">Hydrolase</keyword>
<dbReference type="GO" id="GO:0008270">
    <property type="term" value="F:zinc ion binding"/>
    <property type="evidence" value="ECO:0007669"/>
    <property type="project" value="InterPro"/>
</dbReference>
<reference evidence="6 7" key="1">
    <citation type="submission" date="2018-11" db="EMBL/GenBank/DDBJ databases">
        <title>Erythrobacter spongiae sp. nov., isolated from a marine sponge.</title>
        <authorList>
            <person name="Zhuang L."/>
            <person name="Luo L."/>
        </authorList>
    </citation>
    <scope>NUCLEOTIDE SEQUENCE [LARGE SCALE GENOMIC DNA]</scope>
    <source>
        <strain evidence="6 7">HN-E23</strain>
    </source>
</reference>
<dbReference type="GO" id="GO:0005829">
    <property type="term" value="C:cytosol"/>
    <property type="evidence" value="ECO:0007669"/>
    <property type="project" value="TreeGrafter"/>
</dbReference>
<evidence type="ECO:0000256" key="3">
    <source>
        <dbReference type="ARBA" id="ARBA00022801"/>
    </source>
</evidence>
<feature type="domain" description="CMP/dCMP-type deaminase" evidence="5">
    <location>
        <begin position="298"/>
        <end position="436"/>
    </location>
</feature>
<proteinExistence type="inferred from homology"/>
<dbReference type="PANTHER" id="PTHR11644:SF2">
    <property type="entry name" value="CYTIDINE DEAMINASE"/>
    <property type="match status" value="1"/>
</dbReference>
<evidence type="ECO:0000313" key="7">
    <source>
        <dbReference type="Proteomes" id="UP000275232"/>
    </source>
</evidence>
<dbReference type="Gene3D" id="3.40.140.10">
    <property type="entry name" value="Cytidine Deaminase, domain 2"/>
    <property type="match status" value="1"/>
</dbReference>
<keyword evidence="4" id="KW-0862">Zinc</keyword>